<feature type="domain" description="SH2" evidence="5">
    <location>
        <begin position="165"/>
        <end position="258"/>
    </location>
</feature>
<evidence type="ECO:0000259" key="5">
    <source>
        <dbReference type="PROSITE" id="PS50001"/>
    </source>
</evidence>
<dbReference type="PROSITE" id="PS50200">
    <property type="entry name" value="RA"/>
    <property type="match status" value="1"/>
</dbReference>
<protein>
    <submittedName>
        <fullName evidence="8">Protein sprint</fullName>
    </submittedName>
</protein>
<dbReference type="InterPro" id="IPR000980">
    <property type="entry name" value="SH2"/>
</dbReference>
<dbReference type="Pfam" id="PF00017">
    <property type="entry name" value="SH2"/>
    <property type="match status" value="1"/>
</dbReference>
<reference evidence="10" key="2">
    <citation type="submission" date="2020-12" db="UniProtKB">
        <authorList>
            <consortium name="WormBaseParasite"/>
        </authorList>
    </citation>
    <scope>IDENTIFICATION</scope>
</reference>
<dbReference type="SMART" id="SM00252">
    <property type="entry name" value="SH2"/>
    <property type="match status" value="1"/>
</dbReference>
<dbReference type="OMA" id="CKMIAHK"/>
<evidence type="ECO:0000313" key="11">
    <source>
        <dbReference type="WormBase" id="SRAE_2000483400"/>
    </source>
</evidence>
<dbReference type="SUPFAM" id="SSF109993">
    <property type="entry name" value="VPS9 domain"/>
    <property type="match status" value="1"/>
</dbReference>
<dbReference type="InterPro" id="IPR037191">
    <property type="entry name" value="VPS9_dom_sf"/>
</dbReference>
<dbReference type="EMBL" id="LN609529">
    <property type="protein sequence ID" value="CEF70200.1"/>
    <property type="molecule type" value="Genomic_DNA"/>
</dbReference>
<dbReference type="GeneID" id="36382573"/>
<evidence type="ECO:0000259" key="7">
    <source>
        <dbReference type="PROSITE" id="PS51205"/>
    </source>
</evidence>
<dbReference type="PROSITE" id="PS51205">
    <property type="entry name" value="VPS9"/>
    <property type="match status" value="1"/>
</dbReference>
<sequence length="1489" mass="167512">MTSKEIHIENNQQKSSTPSMDGSGVDDEEVEIEVEELTPSAAVEFTKQDTKHSSNVSIVPGIGGVSRSGQSNIINNNSINNQLKRDNNIKSEDDVKNQIEELLKNTIYNSKNPRAPSKGEINLSMNCNNGSFIKISNDSKIIDKTNLTSNKVSLLEKIIITHPVWYLRNIGRIEACHLLNNMIPGSFIVRSSTKVHSMALTIRLPPEFKNDNDHYLIETINGSVRLEGSLRSFKSLPLLIEYYCKHGEEIHIKLEMPPAILHCQAIEELKRIAKIGANFWNTELAHILPSITSRDEREMTPVPQTFSLLSNNSNFSRTSDYFSHNSDTFTNVPSYQSNTLNSSFYSIKNAFKPSTSSSSTLSKNGNNCRPSTRSSTRSYKEQEKRTPSFLKSLFFGSGNSIKKQHQQQQQQNQFTFNRSHSTNVPIKKIESQSAFSSLAQCYYFTPLNLEMINNNNCNELKEKTTKKGIIQESVPFKRIPCIGNKNVNPHQVSQQLSSGLMSINTSSPKSLNKKDIEKGIQKSINNDISSNKVLITNQGSHSNSTNKTKNNLNNNFSLLTSKPQNNTSVRNVNKVTRCFPSPLSLTNNNNYTKKFSTNSNDLEDLNLLTIVGEDSIRARQIAFRREISDVTASITAKRLANHFEKPDIDGRENNCNNKSNPDLLKDMPLSIVGEENVFPTRNSNDILSGKSIIMRKTSNEKRNDKNNILNNDMSCKKNSKSQSPNSIKEIHRLSVPNLFDQKNNELLEQHKAVTTSAKALLAKLGRRDGELQTINEGLITPVVRRKQFNNSTSSFNSSSTDNTTSDYHKVFIDPKYNIINTPNNTSSSYNNFNNNIISKSPKTNSKWSAVNAEMKSRQRATKIISFSSNIITNNNGQIFQEPSTSEYTPISDFNKNQNLRNSTISGISDICGNSSHNNQNDDDSISVAGTVFNEPWDSNIWENLLDLAKTVDENSTFNTPMIERQGGTFDSAISSNNTLTTTSQSSASSLFSEGNISPKMKITNNGVILKMDDKIFDDKTKIIKNDITSNKNYYNIGKEETSICCDMSESQTLNRKSLTRERMKLVKRGSCMLNSETTSLPSPIANDLDESKLRIQQYIETLSHDSGTIFGATLQRFIECTFEAHETCPNTVIRNVRQFLTGIKNYLVKNGERNLHKTIEQESSKLPENSFLDIDAILETSLYKLLLKPIKNLLYHLSIKKNGDEHQIVTSNLLTIRGMSLEKLGISNDIKYNDNTNILDSLKIYLKKMQQHYSPFKKLDNFLKAMENCIDIGKVNDMISSISTTSTSYLFSTTTTVKSEDLIRIIMFTLAKGNAVTCDIDTWYMWELLPQRVLTSGDTAFYISALFSAIQLLKDPECVKKLSNDILSTTDSSFTTYNASTNGPSKIDCLIKIAVPDEQDGTIRYHTFPSLPQMPVRKLGRIIGGRFNITCPEDYGLYILFDGYESKLGPNEYPYQVVCQLRSTNTQFLFAYKRNEAKIAWPKMSLSNN</sequence>
<comment type="similarity">
    <text evidence="1">Belongs to the RIN (Ras interaction/interference) family.</text>
</comment>
<dbReference type="GO" id="GO:0007165">
    <property type="term" value="P:signal transduction"/>
    <property type="evidence" value="ECO:0007669"/>
    <property type="project" value="InterPro"/>
</dbReference>
<reference evidence="8 9" key="1">
    <citation type="submission" date="2014-09" db="EMBL/GenBank/DDBJ databases">
        <authorList>
            <person name="Martin A.A."/>
        </authorList>
    </citation>
    <scope>NUCLEOTIDE SEQUENCE</scope>
    <source>
        <strain evidence="9">ED321</strain>
        <strain evidence="8">ED321 Heterogonic</strain>
    </source>
</reference>
<evidence type="ECO:0000313" key="10">
    <source>
        <dbReference type="WBParaSite" id="SRAE_2000483400.1"/>
    </source>
</evidence>
<dbReference type="Proteomes" id="UP000035682">
    <property type="component" value="Unplaced"/>
</dbReference>
<dbReference type="InterPro" id="IPR036860">
    <property type="entry name" value="SH2_dom_sf"/>
</dbReference>
<dbReference type="WBParaSite" id="SRAE_2000483400.1">
    <property type="protein sequence ID" value="SRAE_2000483400.1"/>
    <property type="gene ID" value="WBGene00265080"/>
</dbReference>
<feature type="region of interest" description="Disordered" evidence="4">
    <location>
        <begin position="697"/>
        <end position="726"/>
    </location>
</feature>
<evidence type="ECO:0000256" key="2">
    <source>
        <dbReference type="ARBA" id="ARBA00022468"/>
    </source>
</evidence>
<feature type="compositionally biased region" description="Polar residues" evidence="4">
    <location>
        <begin position="363"/>
        <end position="377"/>
    </location>
</feature>
<feature type="region of interest" description="Disordered" evidence="4">
    <location>
        <begin position="1"/>
        <end position="30"/>
    </location>
</feature>
<dbReference type="OrthoDB" id="21085at2759"/>
<feature type="region of interest" description="Disordered" evidence="4">
    <location>
        <begin position="353"/>
        <end position="386"/>
    </location>
</feature>
<evidence type="ECO:0000256" key="1">
    <source>
        <dbReference type="ARBA" id="ARBA00006919"/>
    </source>
</evidence>
<accession>A0A090N076</accession>
<dbReference type="GO" id="GO:0005096">
    <property type="term" value="F:GTPase activator activity"/>
    <property type="evidence" value="ECO:0007669"/>
    <property type="project" value="UniProtKB-KW"/>
</dbReference>
<feature type="region of interest" description="Disordered" evidence="4">
    <location>
        <begin position="47"/>
        <end position="77"/>
    </location>
</feature>
<feature type="compositionally biased region" description="Polar residues" evidence="4">
    <location>
        <begin position="9"/>
        <end position="20"/>
    </location>
</feature>
<feature type="domain" description="VPS9" evidence="7">
    <location>
        <begin position="1203"/>
        <end position="1362"/>
    </location>
</feature>
<keyword evidence="9" id="KW-1185">Reference proteome</keyword>
<keyword evidence="2" id="KW-0343">GTPase activation</keyword>
<name>A0A090N076_STRRB</name>
<dbReference type="WormBase" id="SRAE_2000483400">
    <property type="protein sequence ID" value="SRP05704"/>
    <property type="gene ID" value="WBGene00265080"/>
</dbReference>
<evidence type="ECO:0000256" key="4">
    <source>
        <dbReference type="SAM" id="MobiDB-lite"/>
    </source>
</evidence>
<dbReference type="InterPro" id="IPR000159">
    <property type="entry name" value="RA_dom"/>
</dbReference>
<dbReference type="Pfam" id="PF23268">
    <property type="entry name" value="RIN1"/>
    <property type="match status" value="1"/>
</dbReference>
<proteinExistence type="inferred from homology"/>
<organism evidence="8">
    <name type="scientific">Strongyloides ratti</name>
    <name type="common">Parasitic roundworm</name>
    <dbReference type="NCBI Taxonomy" id="34506"/>
    <lineage>
        <taxon>Eukaryota</taxon>
        <taxon>Metazoa</taxon>
        <taxon>Ecdysozoa</taxon>
        <taxon>Nematoda</taxon>
        <taxon>Chromadorea</taxon>
        <taxon>Rhabditida</taxon>
        <taxon>Tylenchina</taxon>
        <taxon>Panagrolaimomorpha</taxon>
        <taxon>Strongyloidoidea</taxon>
        <taxon>Strongyloididae</taxon>
        <taxon>Strongyloides</taxon>
    </lineage>
</organism>
<keyword evidence="3" id="KW-0727">SH2 domain</keyword>
<evidence type="ECO:0000313" key="9">
    <source>
        <dbReference type="Proteomes" id="UP000035682"/>
    </source>
</evidence>
<dbReference type="PROSITE" id="PS50001">
    <property type="entry name" value="SH2"/>
    <property type="match status" value="1"/>
</dbReference>
<dbReference type="InterPro" id="IPR003123">
    <property type="entry name" value="VPS9"/>
</dbReference>
<dbReference type="SUPFAM" id="SSF55550">
    <property type="entry name" value="SH2 domain"/>
    <property type="match status" value="1"/>
</dbReference>
<dbReference type="Gene3D" id="1.20.1050.80">
    <property type="entry name" value="VPS9 domain"/>
    <property type="match status" value="1"/>
</dbReference>
<feature type="region of interest" description="Disordered" evidence="4">
    <location>
        <begin position="400"/>
        <end position="419"/>
    </location>
</feature>
<dbReference type="RefSeq" id="XP_024509399.1">
    <property type="nucleotide sequence ID" value="XM_024643764.1"/>
</dbReference>
<gene>
    <name evidence="8 10 11" type="ORF">SRAE_2000483400</name>
</gene>
<feature type="domain" description="Ras-associating" evidence="6">
    <location>
        <begin position="1426"/>
        <end position="1475"/>
    </location>
</feature>
<dbReference type="STRING" id="34506.A0A090N076"/>
<dbReference type="Gene3D" id="3.30.505.10">
    <property type="entry name" value="SH2 domain"/>
    <property type="match status" value="1"/>
</dbReference>
<evidence type="ECO:0000313" key="8">
    <source>
        <dbReference type="EMBL" id="CEF70200.1"/>
    </source>
</evidence>
<evidence type="ECO:0000256" key="3">
    <source>
        <dbReference type="PROSITE-ProRule" id="PRU00191"/>
    </source>
</evidence>
<evidence type="ECO:0000259" key="6">
    <source>
        <dbReference type="PROSITE" id="PS50200"/>
    </source>
</evidence>
<dbReference type="CTD" id="36382573"/>